<name>A0ABQ3YU18_9ACTN</name>
<comment type="caution">
    <text evidence="2">The sequence shown here is derived from an EMBL/GenBank/DDBJ whole genome shotgun (WGS) entry which is preliminary data.</text>
</comment>
<feature type="signal peptide" evidence="1">
    <location>
        <begin position="1"/>
        <end position="29"/>
    </location>
</feature>
<evidence type="ECO:0000313" key="2">
    <source>
        <dbReference type="EMBL" id="GIE01030.1"/>
    </source>
</evidence>
<dbReference type="EMBL" id="BOML01000019">
    <property type="protein sequence ID" value="GIE01030.1"/>
    <property type="molecule type" value="Genomic_DNA"/>
</dbReference>
<gene>
    <name evidence="2" type="ORF">Adu01nite_23800</name>
</gene>
<sequence length="323" mass="32396">MSRMWKTRLAALAVLTTTAGVGLAAPAYAAPLTNVSWSLSQPQPGTANVRYTWSFTTPSGGIIQSVTFTVPAATAGSSLTVPDVYGLTGGTAALSGTTVTYTVTAPAAVAAGTSILVSIDGFTNTTSTGPFTSTVTTVVGGTNTDTAVSGPVTISPSSTAVTVVVARSTAFSSDTTSFNMLMDPSVSALTDQTRAVNLTVATNAASGYVLNVKTSQPLTGTLHNTSQFTPVTGGMATGVATGAFSTGRFGYSLTASGVGAATSAPLTSGNYVGYTTGSGEDVVSATGPTNGDTVVITNRAKIDYSQRADNYTATVTYTVVPNY</sequence>
<evidence type="ECO:0000313" key="3">
    <source>
        <dbReference type="Proteomes" id="UP000637628"/>
    </source>
</evidence>
<proteinExistence type="predicted"/>
<accession>A0ABQ3YU18</accession>
<reference evidence="2 3" key="1">
    <citation type="submission" date="2021-01" db="EMBL/GenBank/DDBJ databases">
        <title>Whole genome shotgun sequence of Actinoplanes durhamensis NBRC 14914.</title>
        <authorList>
            <person name="Komaki H."/>
            <person name="Tamura T."/>
        </authorList>
    </citation>
    <scope>NUCLEOTIDE SEQUENCE [LARGE SCALE GENOMIC DNA]</scope>
    <source>
        <strain evidence="2 3">NBRC 14914</strain>
    </source>
</reference>
<evidence type="ECO:0008006" key="4">
    <source>
        <dbReference type="Google" id="ProtNLM"/>
    </source>
</evidence>
<keyword evidence="1" id="KW-0732">Signal</keyword>
<keyword evidence="3" id="KW-1185">Reference proteome</keyword>
<evidence type="ECO:0000256" key="1">
    <source>
        <dbReference type="SAM" id="SignalP"/>
    </source>
</evidence>
<dbReference type="Proteomes" id="UP000637628">
    <property type="component" value="Unassembled WGS sequence"/>
</dbReference>
<organism evidence="2 3">
    <name type="scientific">Paractinoplanes durhamensis</name>
    <dbReference type="NCBI Taxonomy" id="113563"/>
    <lineage>
        <taxon>Bacteria</taxon>
        <taxon>Bacillati</taxon>
        <taxon>Actinomycetota</taxon>
        <taxon>Actinomycetes</taxon>
        <taxon>Micromonosporales</taxon>
        <taxon>Micromonosporaceae</taxon>
        <taxon>Paractinoplanes</taxon>
    </lineage>
</organism>
<protein>
    <recommendedName>
        <fullName evidence="4">WxL domain-containing protein</fullName>
    </recommendedName>
</protein>
<feature type="chain" id="PRO_5045119049" description="WxL domain-containing protein" evidence="1">
    <location>
        <begin position="30"/>
        <end position="323"/>
    </location>
</feature>